<dbReference type="Gene3D" id="3.40.50.300">
    <property type="entry name" value="P-loop containing nucleotide triphosphate hydrolases"/>
    <property type="match status" value="1"/>
</dbReference>
<comment type="pathway">
    <text evidence="1 9">Carbohydrate acid metabolism; D-gluconate degradation.</text>
</comment>
<keyword evidence="11" id="KW-1185">Reference proteome</keyword>
<dbReference type="CDD" id="cd02021">
    <property type="entry name" value="GntK"/>
    <property type="match status" value="1"/>
</dbReference>
<evidence type="ECO:0000313" key="11">
    <source>
        <dbReference type="Proteomes" id="UP000789831"/>
    </source>
</evidence>
<dbReference type="GO" id="GO:0005975">
    <property type="term" value="P:carbohydrate metabolic process"/>
    <property type="evidence" value="ECO:0007669"/>
    <property type="project" value="InterPro"/>
</dbReference>
<evidence type="ECO:0000256" key="4">
    <source>
        <dbReference type="ARBA" id="ARBA00022679"/>
    </source>
</evidence>
<dbReference type="InterPro" id="IPR027417">
    <property type="entry name" value="P-loop_NTPase"/>
</dbReference>
<dbReference type="Proteomes" id="UP000789831">
    <property type="component" value="Unassembled WGS sequence"/>
</dbReference>
<sequence length="211" mass="23715">MAHIPVFIVMGPSASGKTSIGTLLAQKLGFPFLDGDDLQPKSNIEKMSSGQPLTDDERFPWLQVVLDTFTQWITPNTTTTMKINTDSSSLASPKGIIVACSALKRSYRDFLRNNVPPNSRAQVWFVYLKTSRQELEKRVRERKGHFMKAGMLQSQLAILEPPIINSSSPNDSKEELEERVLVVEANKSQEEVVQEILRNIENLLATQNLML</sequence>
<evidence type="ECO:0000256" key="3">
    <source>
        <dbReference type="ARBA" id="ARBA00012054"/>
    </source>
</evidence>
<dbReference type="NCBIfam" id="TIGR01313">
    <property type="entry name" value="therm_gnt_kin"/>
    <property type="match status" value="1"/>
</dbReference>
<evidence type="ECO:0000256" key="6">
    <source>
        <dbReference type="ARBA" id="ARBA00022777"/>
    </source>
</evidence>
<dbReference type="OrthoDB" id="275177at2759"/>
<reference evidence="10" key="1">
    <citation type="submission" date="2021-06" db="EMBL/GenBank/DDBJ databases">
        <authorList>
            <person name="Kallberg Y."/>
            <person name="Tangrot J."/>
            <person name="Rosling A."/>
        </authorList>
    </citation>
    <scope>NUCLEOTIDE SEQUENCE</scope>
    <source>
        <strain evidence="10">MT106</strain>
    </source>
</reference>
<dbReference type="GO" id="GO:0005524">
    <property type="term" value="F:ATP binding"/>
    <property type="evidence" value="ECO:0007669"/>
    <property type="project" value="UniProtKB-KW"/>
</dbReference>
<dbReference type="Pfam" id="PF13671">
    <property type="entry name" value="AAA_33"/>
    <property type="match status" value="1"/>
</dbReference>
<keyword evidence="6 9" id="KW-0418">Kinase</keyword>
<dbReference type="AlphaFoldDB" id="A0A9N9C2P2"/>
<dbReference type="EMBL" id="CAJVPL010001714">
    <property type="protein sequence ID" value="CAG8584394.1"/>
    <property type="molecule type" value="Genomic_DNA"/>
</dbReference>
<proteinExistence type="inferred from homology"/>
<dbReference type="SUPFAM" id="SSF52540">
    <property type="entry name" value="P-loop containing nucleoside triphosphate hydrolases"/>
    <property type="match status" value="1"/>
</dbReference>
<name>A0A9N9C2P2_9GLOM</name>
<keyword evidence="4 9" id="KW-0808">Transferase</keyword>
<gene>
    <name evidence="10" type="ORF">AGERDE_LOCUS8287</name>
</gene>
<evidence type="ECO:0000313" key="10">
    <source>
        <dbReference type="EMBL" id="CAG8584394.1"/>
    </source>
</evidence>
<dbReference type="GO" id="GO:0005737">
    <property type="term" value="C:cytoplasm"/>
    <property type="evidence" value="ECO:0007669"/>
    <property type="project" value="TreeGrafter"/>
</dbReference>
<accession>A0A9N9C2P2</accession>
<comment type="caution">
    <text evidence="10">The sequence shown here is derived from an EMBL/GenBank/DDBJ whole genome shotgun (WGS) entry which is preliminary data.</text>
</comment>
<evidence type="ECO:0000256" key="2">
    <source>
        <dbReference type="ARBA" id="ARBA00008420"/>
    </source>
</evidence>
<keyword evidence="7 9" id="KW-0067">ATP-binding</keyword>
<evidence type="ECO:0000256" key="7">
    <source>
        <dbReference type="ARBA" id="ARBA00022840"/>
    </source>
</evidence>
<evidence type="ECO:0000256" key="5">
    <source>
        <dbReference type="ARBA" id="ARBA00022741"/>
    </source>
</evidence>
<comment type="similarity">
    <text evidence="2 9">Belongs to the gluconokinase GntK/GntV family.</text>
</comment>
<dbReference type="PANTHER" id="PTHR43442:SF3">
    <property type="entry name" value="GLUCONOKINASE-RELATED"/>
    <property type="match status" value="1"/>
</dbReference>
<dbReference type="PANTHER" id="PTHR43442">
    <property type="entry name" value="GLUCONOKINASE-RELATED"/>
    <property type="match status" value="1"/>
</dbReference>
<comment type="catalytic activity">
    <reaction evidence="8 9">
        <text>D-gluconate + ATP = 6-phospho-D-gluconate + ADP + H(+)</text>
        <dbReference type="Rhea" id="RHEA:19433"/>
        <dbReference type="ChEBI" id="CHEBI:15378"/>
        <dbReference type="ChEBI" id="CHEBI:18391"/>
        <dbReference type="ChEBI" id="CHEBI:30616"/>
        <dbReference type="ChEBI" id="CHEBI:58759"/>
        <dbReference type="ChEBI" id="CHEBI:456216"/>
        <dbReference type="EC" id="2.7.1.12"/>
    </reaction>
</comment>
<evidence type="ECO:0000256" key="9">
    <source>
        <dbReference type="RuleBase" id="RU363066"/>
    </source>
</evidence>
<dbReference type="EC" id="2.7.1.12" evidence="3 9"/>
<dbReference type="GO" id="GO:0046316">
    <property type="term" value="F:gluconokinase activity"/>
    <property type="evidence" value="ECO:0007669"/>
    <property type="project" value="UniProtKB-EC"/>
</dbReference>
<keyword evidence="5 9" id="KW-0547">Nucleotide-binding</keyword>
<evidence type="ECO:0000256" key="8">
    <source>
        <dbReference type="ARBA" id="ARBA00048090"/>
    </source>
</evidence>
<organism evidence="10 11">
    <name type="scientific">Ambispora gerdemannii</name>
    <dbReference type="NCBI Taxonomy" id="144530"/>
    <lineage>
        <taxon>Eukaryota</taxon>
        <taxon>Fungi</taxon>
        <taxon>Fungi incertae sedis</taxon>
        <taxon>Mucoromycota</taxon>
        <taxon>Glomeromycotina</taxon>
        <taxon>Glomeromycetes</taxon>
        <taxon>Archaeosporales</taxon>
        <taxon>Ambisporaceae</taxon>
        <taxon>Ambispora</taxon>
    </lineage>
</organism>
<dbReference type="InterPro" id="IPR006001">
    <property type="entry name" value="Therm_gnt_kin"/>
</dbReference>
<evidence type="ECO:0000256" key="1">
    <source>
        <dbReference type="ARBA" id="ARBA00004875"/>
    </source>
</evidence>
<protein>
    <recommendedName>
        <fullName evidence="3 9">Gluconokinase</fullName>
        <ecNumber evidence="3 9">2.7.1.12</ecNumber>
    </recommendedName>
</protein>